<evidence type="ECO:0000256" key="2">
    <source>
        <dbReference type="ARBA" id="ARBA00022729"/>
    </source>
</evidence>
<dbReference type="GO" id="GO:0016810">
    <property type="term" value="F:hydrolase activity, acting on carbon-nitrogen (but not peptide) bonds"/>
    <property type="evidence" value="ECO:0007669"/>
    <property type="project" value="InterPro"/>
</dbReference>
<keyword evidence="5" id="KW-1185">Reference proteome</keyword>
<keyword evidence="2" id="KW-0732">Signal</keyword>
<evidence type="ECO:0000313" key="4">
    <source>
        <dbReference type="EMBL" id="TQJ04748.1"/>
    </source>
</evidence>
<dbReference type="EMBL" id="VFML01000001">
    <property type="protein sequence ID" value="TQJ04748.1"/>
    <property type="molecule type" value="Genomic_DNA"/>
</dbReference>
<accession>A0A542DNS5</accession>
<dbReference type="CDD" id="cd10918">
    <property type="entry name" value="CE4_NodB_like_5s_6s"/>
    <property type="match status" value="1"/>
</dbReference>
<dbReference type="Pfam" id="PF01522">
    <property type="entry name" value="Polysacc_deac_1"/>
    <property type="match status" value="1"/>
</dbReference>
<dbReference type="InterPro" id="IPR011330">
    <property type="entry name" value="Glyco_hydro/deAcase_b/a-brl"/>
</dbReference>
<dbReference type="RefSeq" id="WP_142000391.1">
    <property type="nucleotide sequence ID" value="NZ_VFML01000001.1"/>
</dbReference>
<dbReference type="AlphaFoldDB" id="A0A542DNS5"/>
<protein>
    <submittedName>
        <fullName evidence="4">Polysaccharide deacetylase</fullName>
    </submittedName>
</protein>
<comment type="caution">
    <text evidence="4">The sequence shown here is derived from an EMBL/GenBank/DDBJ whole genome shotgun (WGS) entry which is preliminary data.</text>
</comment>
<dbReference type="GO" id="GO:0005975">
    <property type="term" value="P:carbohydrate metabolic process"/>
    <property type="evidence" value="ECO:0007669"/>
    <property type="project" value="InterPro"/>
</dbReference>
<dbReference type="Gene3D" id="3.20.20.370">
    <property type="entry name" value="Glycoside hydrolase/deacetylase"/>
    <property type="match status" value="1"/>
</dbReference>
<dbReference type="PANTHER" id="PTHR34216:SF3">
    <property type="entry name" value="POLY-BETA-1,6-N-ACETYL-D-GLUCOSAMINE N-DEACETYLASE"/>
    <property type="match status" value="1"/>
</dbReference>
<comment type="subcellular location">
    <subcellularLocation>
        <location evidence="1">Secreted</location>
    </subcellularLocation>
</comment>
<sequence>MNFRTPSGRYPMIWMYHSVCEYDEDPYQVTVRPSRFAAQLAWLRGQGLRGVSMRELGEDPRGAVGLTFDDGYADFAEVAVPILRAYGCTATVFVLAGRLGGSNEWDTAGPRKPLLTAEQVREVAATGMEVASHGLRHRPMPDLGGTELAEEVAGSRAAVAELTGEPVHGFAYPYGLLDEGTRRAVAAAGYHYACAVGHPARPDEFALPRMFVGERDTGPRLHAKRARHALRERKAA</sequence>
<name>A0A542DNS5_AMYCI</name>
<dbReference type="PROSITE" id="PS51677">
    <property type="entry name" value="NODB"/>
    <property type="match status" value="1"/>
</dbReference>
<evidence type="ECO:0000256" key="1">
    <source>
        <dbReference type="ARBA" id="ARBA00004613"/>
    </source>
</evidence>
<evidence type="ECO:0000313" key="5">
    <source>
        <dbReference type="Proteomes" id="UP000320876"/>
    </source>
</evidence>
<dbReference type="Proteomes" id="UP000320876">
    <property type="component" value="Unassembled WGS sequence"/>
</dbReference>
<dbReference type="InterPro" id="IPR051398">
    <property type="entry name" value="Polysacch_Deacetylase"/>
</dbReference>
<gene>
    <name evidence="4" type="ORF">FB471_4556</name>
</gene>
<organism evidence="4 5">
    <name type="scientific">Amycolatopsis cihanbeyliensis</name>
    <dbReference type="NCBI Taxonomy" id="1128664"/>
    <lineage>
        <taxon>Bacteria</taxon>
        <taxon>Bacillati</taxon>
        <taxon>Actinomycetota</taxon>
        <taxon>Actinomycetes</taxon>
        <taxon>Pseudonocardiales</taxon>
        <taxon>Pseudonocardiaceae</taxon>
        <taxon>Amycolatopsis</taxon>
    </lineage>
</organism>
<dbReference type="SUPFAM" id="SSF88713">
    <property type="entry name" value="Glycoside hydrolase/deacetylase"/>
    <property type="match status" value="1"/>
</dbReference>
<dbReference type="InterPro" id="IPR002509">
    <property type="entry name" value="NODB_dom"/>
</dbReference>
<dbReference type="GO" id="GO:0005576">
    <property type="term" value="C:extracellular region"/>
    <property type="evidence" value="ECO:0007669"/>
    <property type="project" value="UniProtKB-SubCell"/>
</dbReference>
<dbReference type="PANTHER" id="PTHR34216">
    <property type="match status" value="1"/>
</dbReference>
<evidence type="ECO:0000259" key="3">
    <source>
        <dbReference type="PROSITE" id="PS51677"/>
    </source>
</evidence>
<reference evidence="4 5" key="1">
    <citation type="submission" date="2019-06" db="EMBL/GenBank/DDBJ databases">
        <title>Sequencing the genomes of 1000 actinobacteria strains.</title>
        <authorList>
            <person name="Klenk H.-P."/>
        </authorList>
    </citation>
    <scope>NUCLEOTIDE SEQUENCE [LARGE SCALE GENOMIC DNA]</scope>
    <source>
        <strain evidence="4 5">DSM 45679</strain>
    </source>
</reference>
<proteinExistence type="predicted"/>
<feature type="domain" description="NodB homology" evidence="3">
    <location>
        <begin position="62"/>
        <end position="236"/>
    </location>
</feature>
<dbReference type="OrthoDB" id="9782872at2"/>